<accession>A0A4U1EIU3</accession>
<evidence type="ECO:0000313" key="3">
    <source>
        <dbReference type="Proteomes" id="UP000308365"/>
    </source>
</evidence>
<dbReference type="AlphaFoldDB" id="A0A4U1EIU3"/>
<proteinExistence type="predicted"/>
<comment type="caution">
    <text evidence="2">The sequence shown here is derived from an EMBL/GenBank/DDBJ whole genome shotgun (WGS) entry which is preliminary data.</text>
</comment>
<protein>
    <submittedName>
        <fullName evidence="2">Uncharacterized protein</fullName>
    </submittedName>
</protein>
<name>A0A4U1EIU3_MONMO</name>
<dbReference type="EMBL" id="RWIC01001441">
    <property type="protein sequence ID" value="TKC35777.1"/>
    <property type="molecule type" value="Genomic_DNA"/>
</dbReference>
<organism evidence="2 3">
    <name type="scientific">Monodon monoceros</name>
    <name type="common">Narwhal</name>
    <name type="synonym">Ceratodon monodon</name>
    <dbReference type="NCBI Taxonomy" id="40151"/>
    <lineage>
        <taxon>Eukaryota</taxon>
        <taxon>Metazoa</taxon>
        <taxon>Chordata</taxon>
        <taxon>Craniata</taxon>
        <taxon>Vertebrata</taxon>
        <taxon>Euteleostomi</taxon>
        <taxon>Mammalia</taxon>
        <taxon>Eutheria</taxon>
        <taxon>Laurasiatheria</taxon>
        <taxon>Artiodactyla</taxon>
        <taxon>Whippomorpha</taxon>
        <taxon>Cetacea</taxon>
        <taxon>Odontoceti</taxon>
        <taxon>Monodontidae</taxon>
        <taxon>Monodon</taxon>
    </lineage>
</organism>
<gene>
    <name evidence="2" type="ORF">EI555_003353</name>
</gene>
<evidence type="ECO:0000256" key="1">
    <source>
        <dbReference type="SAM" id="MobiDB-lite"/>
    </source>
</evidence>
<dbReference type="Proteomes" id="UP000308365">
    <property type="component" value="Unassembled WGS sequence"/>
</dbReference>
<sequence>SACTTEANVPLISDLLDIHLRLQTQLCANRGTFLVEKALKDHGFDTLSNNNSNNHRGLYLLKKSNRSRRAVGNRVSAQKTRCKLKTSFGKRAGMGTATIMTRFSEGIRGKSCSVVTEQVFQHKKAQKLSKSLCLFQNHCIPSSNKCCTLNPAEINGTKEKSTQLSPQTDKQGPFLMFLSTKYKQNASHLTQKADTVLLPEKELKENDHYSTLTCGSDLTAEPGHRRPPRNSEPLPHIPPENPRNFHEVALGGGNIAEKRKGKSVTKCEISHEQENFLPQKKKKRDYVRGNGSHPLGCTAHAISATLSAPACCWEPLSAEPCGTHVPEVRYYRRELTLNLKRGKNGNGVNRKEEMMGHDQMGTAYHK</sequence>
<reference evidence="3" key="1">
    <citation type="journal article" date="2019" name="IScience">
        <title>Narwhal Genome Reveals Long-Term Low Genetic Diversity despite Current Large Abundance Size.</title>
        <authorList>
            <person name="Westbury M.V."/>
            <person name="Petersen B."/>
            <person name="Garde E."/>
            <person name="Heide-Jorgensen M.P."/>
            <person name="Lorenzen E.D."/>
        </authorList>
    </citation>
    <scope>NUCLEOTIDE SEQUENCE [LARGE SCALE GENOMIC DNA]</scope>
</reference>
<feature type="region of interest" description="Disordered" evidence="1">
    <location>
        <begin position="212"/>
        <end position="241"/>
    </location>
</feature>
<evidence type="ECO:0000313" key="2">
    <source>
        <dbReference type="EMBL" id="TKC35777.1"/>
    </source>
</evidence>
<feature type="non-terminal residue" evidence="2">
    <location>
        <position position="1"/>
    </location>
</feature>
<feature type="non-terminal residue" evidence="2">
    <location>
        <position position="366"/>
    </location>
</feature>